<protein>
    <recommendedName>
        <fullName evidence="13">Nickel/cobalt efflux system</fullName>
    </recommendedName>
</protein>
<evidence type="ECO:0000313" key="15">
    <source>
        <dbReference type="Proteomes" id="UP000037822"/>
    </source>
</evidence>
<dbReference type="InterPro" id="IPR051224">
    <property type="entry name" value="NiCoT_RcnA"/>
</dbReference>
<evidence type="ECO:0000313" key="14">
    <source>
        <dbReference type="EMBL" id="KPH81077.1"/>
    </source>
</evidence>
<evidence type="ECO:0000256" key="6">
    <source>
        <dbReference type="ARBA" id="ARBA00022596"/>
    </source>
</evidence>
<keyword evidence="9" id="KW-0406">Ion transport</keyword>
<accession>A0A0N0MBL6</accession>
<evidence type="ECO:0000256" key="2">
    <source>
        <dbReference type="ARBA" id="ARBA00004651"/>
    </source>
</evidence>
<feature type="transmembrane region" description="Helical" evidence="13">
    <location>
        <begin position="263"/>
        <end position="292"/>
    </location>
</feature>
<keyword evidence="8 13" id="KW-1133">Transmembrane helix</keyword>
<gene>
    <name evidence="14" type="ORF">AE618_10620</name>
</gene>
<feature type="transmembrane region" description="Helical" evidence="13">
    <location>
        <begin position="236"/>
        <end position="257"/>
    </location>
</feature>
<dbReference type="GO" id="GO:0015099">
    <property type="term" value="F:nickel cation transmembrane transporter activity"/>
    <property type="evidence" value="ECO:0007669"/>
    <property type="project" value="UniProtKB-UniRule"/>
</dbReference>
<dbReference type="RefSeq" id="WP_054209016.1">
    <property type="nucleotide sequence ID" value="NZ_LGSZ01000032.1"/>
</dbReference>
<evidence type="ECO:0000256" key="1">
    <source>
        <dbReference type="ARBA" id="ARBA00002510"/>
    </source>
</evidence>
<comment type="subcellular location">
    <subcellularLocation>
        <location evidence="2 13">Cell membrane</location>
        <topology evidence="2 13">Multi-pass membrane protein</topology>
    </subcellularLocation>
</comment>
<keyword evidence="3" id="KW-0171">Cobalt transport</keyword>
<dbReference type="Pfam" id="PF03824">
    <property type="entry name" value="NicO"/>
    <property type="match status" value="1"/>
</dbReference>
<comment type="caution">
    <text evidence="14">The sequence shown here is derived from an EMBL/GenBank/DDBJ whole genome shotgun (WGS) entry which is preliminary data.</text>
</comment>
<dbReference type="EMBL" id="LGSZ01000032">
    <property type="protein sequence ID" value="KPH81077.1"/>
    <property type="molecule type" value="Genomic_DNA"/>
</dbReference>
<keyword evidence="12" id="KW-0170">Cobalt</keyword>
<evidence type="ECO:0000256" key="10">
    <source>
        <dbReference type="ARBA" id="ARBA00023112"/>
    </source>
</evidence>
<feature type="transmembrane region" description="Helical" evidence="13">
    <location>
        <begin position="178"/>
        <end position="196"/>
    </location>
</feature>
<dbReference type="AlphaFoldDB" id="A0A0N0MBL6"/>
<dbReference type="InterPro" id="IPR011541">
    <property type="entry name" value="Ni/Co_transpt_high_affinity"/>
</dbReference>
<keyword evidence="11 13" id="KW-0472">Membrane</keyword>
<dbReference type="GO" id="GO:0006824">
    <property type="term" value="P:cobalt ion transport"/>
    <property type="evidence" value="ECO:0007669"/>
    <property type="project" value="UniProtKB-KW"/>
</dbReference>
<evidence type="ECO:0000256" key="5">
    <source>
        <dbReference type="ARBA" id="ARBA00022475"/>
    </source>
</evidence>
<keyword evidence="6" id="KW-0533">Nickel</keyword>
<evidence type="ECO:0000256" key="3">
    <source>
        <dbReference type="ARBA" id="ARBA00022426"/>
    </source>
</evidence>
<dbReference type="GO" id="GO:0032025">
    <property type="term" value="P:response to cobalt ion"/>
    <property type="evidence" value="ECO:0007669"/>
    <property type="project" value="TreeGrafter"/>
</dbReference>
<reference evidence="14 15" key="1">
    <citation type="submission" date="2015-07" db="EMBL/GenBank/DDBJ databases">
        <title>Whole genome sequencing of Bosea vaviloviae isolated from cave pool.</title>
        <authorList>
            <person name="Tan N.E.H."/>
            <person name="Lee Y.P."/>
            <person name="Gan H.M."/>
            <person name="Barton H."/>
            <person name="Savka M.A."/>
        </authorList>
    </citation>
    <scope>NUCLEOTIDE SEQUENCE [LARGE SCALE GENOMIC DNA]</scope>
    <source>
        <strain evidence="14 15">SD260</strain>
    </source>
</reference>
<dbReference type="PANTHER" id="PTHR40659:SF1">
    <property type="entry name" value="NICKEL_COBALT EFFLUX SYSTEM RCNA"/>
    <property type="match status" value="1"/>
</dbReference>
<name>A0A0N0MBL6_9HYPH</name>
<dbReference type="OrthoDB" id="9812956at2"/>
<keyword evidence="4 13" id="KW-0813">Transport</keyword>
<evidence type="ECO:0000256" key="12">
    <source>
        <dbReference type="ARBA" id="ARBA00023285"/>
    </source>
</evidence>
<organism evidence="14 15">
    <name type="scientific">Bosea vaviloviae</name>
    <dbReference type="NCBI Taxonomy" id="1526658"/>
    <lineage>
        <taxon>Bacteria</taxon>
        <taxon>Pseudomonadati</taxon>
        <taxon>Pseudomonadota</taxon>
        <taxon>Alphaproteobacteria</taxon>
        <taxon>Hyphomicrobiales</taxon>
        <taxon>Boseaceae</taxon>
        <taxon>Bosea</taxon>
    </lineage>
</organism>
<keyword evidence="15" id="KW-1185">Reference proteome</keyword>
<keyword evidence="10" id="KW-0921">Nickel transport</keyword>
<dbReference type="GO" id="GO:0046583">
    <property type="term" value="F:monoatomic cation efflux transmembrane transporter activity"/>
    <property type="evidence" value="ECO:0007669"/>
    <property type="project" value="TreeGrafter"/>
</dbReference>
<evidence type="ECO:0000256" key="4">
    <source>
        <dbReference type="ARBA" id="ARBA00022448"/>
    </source>
</evidence>
<sequence>MSLNMPRIAAMPWPALSRRLIVMALAIAIVAGGLALLAAVIGIWSPPPPPPPRNPFGVPLPRESLPSTTGIGGMILAWQSAFYRDLTATLKAIGQNPTALWGLLALSFGYGVFHAAGPGHGKAVISGYIVADDRSLQRGLALSFAAAILQALVAIALVGTLTIALRQTVQTMAVVTDAVERASFALVALVGAFVLWRKAGALLALGHGAQAHDPSCDHVHMPSPDEIARLRGWREMAGVVVAAGLRPCAGALIILVFSASQGLFWAGIAATFAMALGTALTTGALAVLAVFFKFAALRLAGGSSLRSARIVAGLELLAAAFVAVLGAALFLGLAMTGQGG</sequence>
<keyword evidence="7 13" id="KW-0812">Transmembrane</keyword>
<dbReference type="GO" id="GO:0005886">
    <property type="term" value="C:plasma membrane"/>
    <property type="evidence" value="ECO:0007669"/>
    <property type="project" value="UniProtKB-SubCell"/>
</dbReference>
<feature type="transmembrane region" description="Helical" evidence="13">
    <location>
        <begin position="20"/>
        <end position="44"/>
    </location>
</feature>
<comment type="function">
    <text evidence="1">Efflux system for nickel and cobalt.</text>
</comment>
<dbReference type="Proteomes" id="UP000037822">
    <property type="component" value="Unassembled WGS sequence"/>
</dbReference>
<dbReference type="PANTHER" id="PTHR40659">
    <property type="entry name" value="NICKEL/COBALT EFFLUX SYSTEM RCNA"/>
    <property type="match status" value="1"/>
</dbReference>
<evidence type="ECO:0000256" key="11">
    <source>
        <dbReference type="ARBA" id="ARBA00023136"/>
    </source>
</evidence>
<dbReference type="GO" id="GO:0010045">
    <property type="term" value="P:response to nickel cation"/>
    <property type="evidence" value="ECO:0007669"/>
    <property type="project" value="TreeGrafter"/>
</dbReference>
<feature type="transmembrane region" description="Helical" evidence="13">
    <location>
        <begin position="313"/>
        <end position="335"/>
    </location>
</feature>
<evidence type="ECO:0000256" key="9">
    <source>
        <dbReference type="ARBA" id="ARBA00023065"/>
    </source>
</evidence>
<evidence type="ECO:0000256" key="13">
    <source>
        <dbReference type="RuleBase" id="RU362101"/>
    </source>
</evidence>
<dbReference type="PATRIC" id="fig|1526658.3.peg.795"/>
<evidence type="ECO:0000256" key="8">
    <source>
        <dbReference type="ARBA" id="ARBA00022989"/>
    </source>
</evidence>
<evidence type="ECO:0000256" key="7">
    <source>
        <dbReference type="ARBA" id="ARBA00022692"/>
    </source>
</evidence>
<comment type="similarity">
    <text evidence="13">Belongs to the NiCoT transporter (TC 2.A.52) family.</text>
</comment>
<proteinExistence type="inferred from homology"/>
<keyword evidence="5" id="KW-1003">Cell membrane</keyword>
<feature type="transmembrane region" description="Helical" evidence="13">
    <location>
        <begin position="144"/>
        <end position="166"/>
    </location>
</feature>